<protein>
    <submittedName>
        <fullName evidence="1">Uncharacterized protein</fullName>
    </submittedName>
</protein>
<dbReference type="Proteomes" id="UP000631114">
    <property type="component" value="Unassembled WGS sequence"/>
</dbReference>
<evidence type="ECO:0000313" key="2">
    <source>
        <dbReference type="Proteomes" id="UP000631114"/>
    </source>
</evidence>
<keyword evidence="2" id="KW-1185">Reference proteome</keyword>
<dbReference type="AlphaFoldDB" id="A0A835LU11"/>
<evidence type="ECO:0000313" key="1">
    <source>
        <dbReference type="EMBL" id="KAF9603309.1"/>
    </source>
</evidence>
<reference evidence="1 2" key="1">
    <citation type="submission" date="2020-10" db="EMBL/GenBank/DDBJ databases">
        <title>The Coptis chinensis genome and diversification of protoberbering-type alkaloids.</title>
        <authorList>
            <person name="Wang B."/>
            <person name="Shu S."/>
            <person name="Song C."/>
            <person name="Liu Y."/>
        </authorList>
    </citation>
    <scope>NUCLEOTIDE SEQUENCE [LARGE SCALE GENOMIC DNA]</scope>
    <source>
        <strain evidence="1">HL-2020</strain>
        <tissue evidence="1">Leaf</tissue>
    </source>
</reference>
<name>A0A835LU11_9MAGN</name>
<organism evidence="1 2">
    <name type="scientific">Coptis chinensis</name>
    <dbReference type="NCBI Taxonomy" id="261450"/>
    <lineage>
        <taxon>Eukaryota</taxon>
        <taxon>Viridiplantae</taxon>
        <taxon>Streptophyta</taxon>
        <taxon>Embryophyta</taxon>
        <taxon>Tracheophyta</taxon>
        <taxon>Spermatophyta</taxon>
        <taxon>Magnoliopsida</taxon>
        <taxon>Ranunculales</taxon>
        <taxon>Ranunculaceae</taxon>
        <taxon>Coptidoideae</taxon>
        <taxon>Coptis</taxon>
    </lineage>
</organism>
<gene>
    <name evidence="1" type="ORF">IFM89_034658</name>
</gene>
<comment type="caution">
    <text evidence="1">The sequence shown here is derived from an EMBL/GenBank/DDBJ whole genome shotgun (WGS) entry which is preliminary data.</text>
</comment>
<proteinExistence type="predicted"/>
<sequence length="130" mass="14700">MVTKEPCLIQEEVVTEVWSLVEEETSTEDLNLVQAKKVLDGLSEKTQELIQPIARESEQVLENIVTNISENSPPRQTHNPLHTNDILVFVNGDIRGLGKLNYILERYQNASGQFINKAKSKVFFGNFTQA</sequence>
<dbReference type="EMBL" id="JADFTS010000006">
    <property type="protein sequence ID" value="KAF9603309.1"/>
    <property type="molecule type" value="Genomic_DNA"/>
</dbReference>
<accession>A0A835LU11</accession>